<dbReference type="EMBL" id="CAJNBJ010000001">
    <property type="protein sequence ID" value="CAE6713659.1"/>
    <property type="molecule type" value="Genomic_DNA"/>
</dbReference>
<evidence type="ECO:0000256" key="1">
    <source>
        <dbReference type="SAM" id="MobiDB-lite"/>
    </source>
</evidence>
<feature type="region of interest" description="Disordered" evidence="1">
    <location>
        <begin position="55"/>
        <end position="78"/>
    </location>
</feature>
<proteinExistence type="predicted"/>
<accession>A0ABM8QSW9</accession>
<evidence type="ECO:0000313" key="3">
    <source>
        <dbReference type="Proteomes" id="UP000675880"/>
    </source>
</evidence>
<organism evidence="2 3">
    <name type="scientific">Nitrospira defluvii</name>
    <dbReference type="NCBI Taxonomy" id="330214"/>
    <lineage>
        <taxon>Bacteria</taxon>
        <taxon>Pseudomonadati</taxon>
        <taxon>Nitrospirota</taxon>
        <taxon>Nitrospiria</taxon>
        <taxon>Nitrospirales</taxon>
        <taxon>Nitrospiraceae</taxon>
        <taxon>Nitrospira</taxon>
    </lineage>
</organism>
<gene>
    <name evidence="2" type="ORF">NSPZN2_11343</name>
</gene>
<reference evidence="2 3" key="1">
    <citation type="submission" date="2021-02" db="EMBL/GenBank/DDBJ databases">
        <authorList>
            <person name="Han P."/>
        </authorList>
    </citation>
    <scope>NUCLEOTIDE SEQUENCE [LARGE SCALE GENOMIC DNA]</scope>
    <source>
        <strain evidence="2">Candidatus Nitrospira sp. ZN2</strain>
    </source>
</reference>
<sequence>MPYQIVTTGSPLNQGVPGGIDRFQFLMVRWPPYSPPMKEAHENTTLGAALRRGTTDHSWWREQPSSGVSLGGRATSIH</sequence>
<evidence type="ECO:0000313" key="2">
    <source>
        <dbReference type="EMBL" id="CAE6713659.1"/>
    </source>
</evidence>
<protein>
    <submittedName>
        <fullName evidence="2">Uncharacterized protein</fullName>
    </submittedName>
</protein>
<comment type="caution">
    <text evidence="2">The sequence shown here is derived from an EMBL/GenBank/DDBJ whole genome shotgun (WGS) entry which is preliminary data.</text>
</comment>
<dbReference type="Proteomes" id="UP000675880">
    <property type="component" value="Unassembled WGS sequence"/>
</dbReference>
<name>A0ABM8QSW9_9BACT</name>
<keyword evidence="3" id="KW-1185">Reference proteome</keyword>